<evidence type="ECO:0000313" key="2">
    <source>
        <dbReference type="EMBL" id="CAI6332461.1"/>
    </source>
</evidence>
<dbReference type="OrthoDB" id="2832510at2759"/>
<comment type="caution">
    <text evidence="2">The sequence shown here is derived from an EMBL/GenBank/DDBJ whole genome shotgun (WGS) entry which is preliminary data.</text>
</comment>
<feature type="domain" description="N-acetyltransferase" evidence="1">
    <location>
        <begin position="159"/>
        <end position="234"/>
    </location>
</feature>
<gene>
    <name evidence="2" type="ORF">PDIGIT_LOCUS5486</name>
</gene>
<dbReference type="Proteomes" id="UP001152607">
    <property type="component" value="Unassembled WGS sequence"/>
</dbReference>
<dbReference type="InterPro" id="IPR016181">
    <property type="entry name" value="Acyl_CoA_acyltransferase"/>
</dbReference>
<dbReference type="GO" id="GO:0016747">
    <property type="term" value="F:acyltransferase activity, transferring groups other than amino-acyl groups"/>
    <property type="evidence" value="ECO:0007669"/>
    <property type="project" value="InterPro"/>
</dbReference>
<dbReference type="InterPro" id="IPR000182">
    <property type="entry name" value="GNAT_dom"/>
</dbReference>
<dbReference type="EMBL" id="CAOQHR010000003">
    <property type="protein sequence ID" value="CAI6332461.1"/>
    <property type="molecule type" value="Genomic_DNA"/>
</dbReference>
<dbReference type="SUPFAM" id="SSF55729">
    <property type="entry name" value="Acyl-CoA N-acyltransferases (Nat)"/>
    <property type="match status" value="1"/>
</dbReference>
<protein>
    <recommendedName>
        <fullName evidence="1">N-acetyltransferase domain-containing protein</fullName>
    </recommendedName>
</protein>
<dbReference type="InterPro" id="IPR052523">
    <property type="entry name" value="Trichothecene_AcTrans"/>
</dbReference>
<dbReference type="CDD" id="cd04301">
    <property type="entry name" value="NAT_SF"/>
    <property type="match status" value="1"/>
</dbReference>
<dbReference type="PROSITE" id="PS51186">
    <property type="entry name" value="GNAT"/>
    <property type="match status" value="1"/>
</dbReference>
<dbReference type="Pfam" id="PF13508">
    <property type="entry name" value="Acetyltransf_7"/>
    <property type="match status" value="1"/>
</dbReference>
<evidence type="ECO:0000313" key="3">
    <source>
        <dbReference type="Proteomes" id="UP001152607"/>
    </source>
</evidence>
<keyword evidence="3" id="KW-1185">Reference proteome</keyword>
<dbReference type="PANTHER" id="PTHR42791:SF14">
    <property type="entry name" value="N-ACETYLTRANSFERASE DOMAIN-CONTAINING PROTEIN"/>
    <property type="match status" value="1"/>
</dbReference>
<dbReference type="Gene3D" id="3.40.630.30">
    <property type="match status" value="1"/>
</dbReference>
<sequence>MAEPQISVVTSPSDFPAIFNCIGESFGRQAQDGVWLSLNPKFDTPEGQATGAAELTGRFNAIKQNKDGKPNTVFLKATVPDPSDPTKSRIAGMAIWQQCSFVDGYGDPPSDTLPPSAKDLPEQQQRYAKQMFASLWKRRIAYVKEKAEFKADPPAIFVLDMCCVDPEFQRRGIAQKLVRWGLEEAEKRGGLECTTEGSSMGRGAYKKLGFSDEGNGDIFYEVDDEFKDWSKPPNVFLRTWAGKNKDS</sequence>
<proteinExistence type="predicted"/>
<accession>A0A9W4UA44</accession>
<dbReference type="PANTHER" id="PTHR42791">
    <property type="entry name" value="GNAT FAMILY ACETYLTRANSFERASE"/>
    <property type="match status" value="1"/>
</dbReference>
<organism evidence="2 3">
    <name type="scientific">Periconia digitata</name>
    <dbReference type="NCBI Taxonomy" id="1303443"/>
    <lineage>
        <taxon>Eukaryota</taxon>
        <taxon>Fungi</taxon>
        <taxon>Dikarya</taxon>
        <taxon>Ascomycota</taxon>
        <taxon>Pezizomycotina</taxon>
        <taxon>Dothideomycetes</taxon>
        <taxon>Pleosporomycetidae</taxon>
        <taxon>Pleosporales</taxon>
        <taxon>Massarineae</taxon>
        <taxon>Periconiaceae</taxon>
        <taxon>Periconia</taxon>
    </lineage>
</organism>
<name>A0A9W4UA44_9PLEO</name>
<reference evidence="2" key="1">
    <citation type="submission" date="2023-01" db="EMBL/GenBank/DDBJ databases">
        <authorList>
            <person name="Van Ghelder C."/>
            <person name="Rancurel C."/>
        </authorList>
    </citation>
    <scope>NUCLEOTIDE SEQUENCE</scope>
    <source>
        <strain evidence="2">CNCM I-4278</strain>
    </source>
</reference>
<dbReference type="AlphaFoldDB" id="A0A9W4UA44"/>
<evidence type="ECO:0000259" key="1">
    <source>
        <dbReference type="PROSITE" id="PS51186"/>
    </source>
</evidence>